<evidence type="ECO:0008006" key="3">
    <source>
        <dbReference type="Google" id="ProtNLM"/>
    </source>
</evidence>
<evidence type="ECO:0000313" key="1">
    <source>
        <dbReference type="EMBL" id="MCP9201292.1"/>
    </source>
</evidence>
<comment type="caution">
    <text evidence="1">The sequence shown here is derived from an EMBL/GenBank/DDBJ whole genome shotgun (WGS) entry which is preliminary data.</text>
</comment>
<dbReference type="Gene3D" id="2.180.10.10">
    <property type="entry name" value="RHS repeat-associated core"/>
    <property type="match status" value="1"/>
</dbReference>
<dbReference type="Proteomes" id="UP001155280">
    <property type="component" value="Unassembled WGS sequence"/>
</dbReference>
<reference evidence="1" key="1">
    <citation type="submission" date="2022-07" db="EMBL/GenBank/DDBJ databases">
        <title>Gramela sediminis sp. nov., isolated from deep-sea sediment of the Indian Ocean.</title>
        <authorList>
            <person name="Shi H."/>
        </authorList>
    </citation>
    <scope>NUCLEOTIDE SEQUENCE</scope>
    <source>
        <strain evidence="1">GC03-9</strain>
    </source>
</reference>
<organism evidence="1 2">
    <name type="scientific">Christiangramia oceanisediminis</name>
    <dbReference type="NCBI Taxonomy" id="2920386"/>
    <lineage>
        <taxon>Bacteria</taxon>
        <taxon>Pseudomonadati</taxon>
        <taxon>Bacteroidota</taxon>
        <taxon>Flavobacteriia</taxon>
        <taxon>Flavobacteriales</taxon>
        <taxon>Flavobacteriaceae</taxon>
        <taxon>Christiangramia</taxon>
    </lineage>
</organism>
<name>A0A9X2RA83_9FLAO</name>
<gene>
    <name evidence="1" type="ORF">MKO06_15390</name>
</gene>
<accession>A0A9X2RA83</accession>
<dbReference type="AlphaFoldDB" id="A0A9X2RA83"/>
<sequence length="1101" mass="124180">MKNYKFLITIILGFTTLAYGQDPKLLPEIIPPSPEAAAFAKFAETPVSHYTGLPNISVPFHSIDLDGMNIPIGLSYHARGIKVEEIASRVGIGWTLNAGGAVTRQTRGSSDELPYYGYLNLNTYSNFFTSRSSRSSAYNGLLNYSEYDMIPDKFQVQAPGLSATFFFNQQTGEPLLKSYDDLDINYTLENGKIAKFIIKNSNGYIYYFGKSQNGLREAFDYDDVTHSYSFSQSGSLTTNSDDSYIVYNSWKLMDIVSPNGESVSFSYNEEYPIFHRRSYDKLNMDTNQAICYFNRVESKQYQLHQIDASNTRVKFIKGSERLDLDDAFPLSSVEVYQGTTNLIKSFDLNYTYSDCEDDNNQLAYLKTVEPRADKRLMLNSVTEKGINGSIKPSYFFEYNSNPLPNRFSNSQDYWGYYNDTNNGRFLTFFDYGTTGIDRSVDTIASRAGMLEKITYPTGGYTVFTYEHNKAKPTGNIEDLFFSNTNPATIENKNVGLSQLDNIDRKIYYLGSYQKPFTVSSNIDGSVSSNISFADNSGCSSTTYGYGCKFRVFIKQGSLTVAELFMGQDQLTLQPGDYTFVVTPQGTHDPYNMNDAFLASLSWTEISQASVSEILYTSGKRIKRIDTYDADQSLVSFKEYEYKRSNGDCSGAVLGMPSFYSIDQTMSPDGSVVLMPDGAVPGSPMSTAQGNSIGYGMVTEYFGDKNNNVGKTEYEFSLTKDNQGYMKYPYHIPNDNEWLRGLPLKVRQYRKESNGSYSLVKDVVNNYLYAGIVPQSSLGGEGLMLSDESPEIHPHNSDEIGPSSLFLESRFRFPLAIFYNAEEYWEPDSGTGIMYKAFFMTGGTVDKVSTTETSYDGASNHVKTTEYDFNYSNHYQVASVLTDASDLDPLIQKFVYTKDLINTTPAEEDLLFQNRVVPIEIRQYKDLNGDKIAQSSELLSYVKNTYKSIGLKKAELDFVSVAKGPNALEPRVRYHSYDSSGNPLEVSKEDGAHIVYLWGYNDQHPIAKIENATSTEVMNQLSGHSGLEYYDESDMLQINNLRMNLPNAMVTTYEYEPLVGVTKITDPRAQVTTYHYDNFNRLEFIKDQLGNLVQENQYNYKN</sequence>
<keyword evidence="2" id="KW-1185">Reference proteome</keyword>
<proteinExistence type="predicted"/>
<dbReference type="RefSeq" id="WP_241552159.1">
    <property type="nucleotide sequence ID" value="NZ_JANCNS010000003.1"/>
</dbReference>
<evidence type="ECO:0000313" key="2">
    <source>
        <dbReference type="Proteomes" id="UP001155280"/>
    </source>
</evidence>
<protein>
    <recommendedName>
        <fullName evidence="3">YD repeat-containing protein</fullName>
    </recommendedName>
</protein>
<dbReference type="EMBL" id="JANCNS010000003">
    <property type="protein sequence ID" value="MCP9201292.1"/>
    <property type="molecule type" value="Genomic_DNA"/>
</dbReference>